<dbReference type="SUPFAM" id="SSF56601">
    <property type="entry name" value="beta-lactamase/transpeptidase-like"/>
    <property type="match status" value="1"/>
</dbReference>
<dbReference type="Pfam" id="PF00144">
    <property type="entry name" value="Beta-lactamase"/>
    <property type="match status" value="1"/>
</dbReference>
<proteinExistence type="inferred from homology"/>
<name>A0A1G8FIS8_ANETH</name>
<dbReference type="AlphaFoldDB" id="A0A1G8FIS8"/>
<feature type="transmembrane region" description="Helical" evidence="2">
    <location>
        <begin position="6"/>
        <end position="24"/>
    </location>
</feature>
<dbReference type="InterPro" id="IPR012338">
    <property type="entry name" value="Beta-lactam/transpept-like"/>
</dbReference>
<dbReference type="RefSeq" id="WP_057898762.1">
    <property type="nucleotide sequence ID" value="NZ_CP080764.1"/>
</dbReference>
<comment type="similarity">
    <text evidence="1">Belongs to the beta-lactamase family.</text>
</comment>
<dbReference type="Proteomes" id="UP000198956">
    <property type="component" value="Unassembled WGS sequence"/>
</dbReference>
<evidence type="ECO:0000313" key="6">
    <source>
        <dbReference type="Proteomes" id="UP000198956"/>
    </source>
</evidence>
<protein>
    <submittedName>
        <fullName evidence="4 5">Beta-lactamase</fullName>
    </submittedName>
</protein>
<gene>
    <name evidence="4" type="ORF">K3F53_09835</name>
    <name evidence="5" type="ORF">SAMN04489735_10692</name>
</gene>
<keyword evidence="7" id="KW-1185">Reference proteome</keyword>
<accession>A0A1G8FIS8</accession>
<evidence type="ECO:0000256" key="1">
    <source>
        <dbReference type="ARBA" id="ARBA00038473"/>
    </source>
</evidence>
<dbReference type="InterPro" id="IPR001466">
    <property type="entry name" value="Beta-lactam-related"/>
</dbReference>
<dbReference type="Gene3D" id="3.40.710.10">
    <property type="entry name" value="DD-peptidase/beta-lactamase superfamily"/>
    <property type="match status" value="1"/>
</dbReference>
<dbReference type="EMBL" id="CP080764">
    <property type="protein sequence ID" value="QYY41255.1"/>
    <property type="molecule type" value="Genomic_DNA"/>
</dbReference>
<evidence type="ECO:0000313" key="5">
    <source>
        <dbReference type="EMBL" id="SDH82011.1"/>
    </source>
</evidence>
<keyword evidence="2" id="KW-1133">Transmembrane helix</keyword>
<dbReference type="EMBL" id="FNDE01000069">
    <property type="protein sequence ID" value="SDH82011.1"/>
    <property type="molecule type" value="Genomic_DNA"/>
</dbReference>
<evidence type="ECO:0000259" key="3">
    <source>
        <dbReference type="Pfam" id="PF00144"/>
    </source>
</evidence>
<dbReference type="InterPro" id="IPR051478">
    <property type="entry name" value="Beta-lactamase-like_AB/R"/>
</dbReference>
<reference evidence="5 6" key="1">
    <citation type="submission" date="2016-10" db="EMBL/GenBank/DDBJ databases">
        <authorList>
            <person name="de Groot N.N."/>
        </authorList>
    </citation>
    <scope>NUCLEOTIDE SEQUENCE [LARGE SCALE GENOMIC DNA]</scope>
    <source>
        <strain evidence="5 6">L 420-91</strain>
    </source>
</reference>
<reference evidence="4 7" key="2">
    <citation type="submission" date="2021-08" db="EMBL/GenBank/DDBJ databases">
        <title>Complete genome sequence of the strain Aneurinibacillus thermoaerophilus CCM 8960.</title>
        <authorList>
            <person name="Musilova J."/>
            <person name="Kourilova X."/>
            <person name="Pernicova I."/>
            <person name="Bezdicek M."/>
            <person name="Lengerova M."/>
            <person name="Obruca S."/>
            <person name="Sedlar K."/>
        </authorList>
    </citation>
    <scope>NUCLEOTIDE SEQUENCE [LARGE SCALE GENOMIC DNA]</scope>
    <source>
        <strain evidence="4 7">CCM 8960</strain>
    </source>
</reference>
<keyword evidence="2" id="KW-0812">Transmembrane</keyword>
<evidence type="ECO:0000256" key="2">
    <source>
        <dbReference type="SAM" id="Phobius"/>
    </source>
</evidence>
<sequence>MVKGGCIIKVFITGIIIIEFLTLFRIGSVSKSLTATLIMRLVQEGILDLNVPIHTYIHEFTLQNKEDTRSITLCMLLSHTAGFPDGGDIVGETMREII</sequence>
<dbReference type="PANTHER" id="PTHR22935">
    <property type="entry name" value="PENICILLIN-BINDING PROTEIN"/>
    <property type="match status" value="1"/>
</dbReference>
<dbReference type="Proteomes" id="UP000826616">
    <property type="component" value="Chromosome"/>
</dbReference>
<dbReference type="PANTHER" id="PTHR22935:SF95">
    <property type="entry name" value="BETA-LACTAMASE-LIKE 1-RELATED"/>
    <property type="match status" value="1"/>
</dbReference>
<evidence type="ECO:0000313" key="7">
    <source>
        <dbReference type="Proteomes" id="UP000826616"/>
    </source>
</evidence>
<evidence type="ECO:0000313" key="4">
    <source>
        <dbReference type="EMBL" id="QYY41255.1"/>
    </source>
</evidence>
<organism evidence="5 6">
    <name type="scientific">Aneurinibacillus thermoaerophilus</name>
    <dbReference type="NCBI Taxonomy" id="143495"/>
    <lineage>
        <taxon>Bacteria</taxon>
        <taxon>Bacillati</taxon>
        <taxon>Bacillota</taxon>
        <taxon>Bacilli</taxon>
        <taxon>Bacillales</taxon>
        <taxon>Paenibacillaceae</taxon>
        <taxon>Aneurinibacillus group</taxon>
        <taxon>Aneurinibacillus</taxon>
    </lineage>
</organism>
<dbReference type="GeneID" id="97143575"/>
<dbReference type="OrthoDB" id="846150at2"/>
<keyword evidence="2" id="KW-0472">Membrane</keyword>
<feature type="domain" description="Beta-lactamase-related" evidence="3">
    <location>
        <begin position="22"/>
        <end position="86"/>
    </location>
</feature>